<sequence length="343" mass="38200">MNMKYGALALGALLAGSAAAKEELNIYIWSEYTEPELTKAFEEKYDCKVIETNYENCEEMVAKLQAGGLSQYDMVFPSDYILPSMIQLGLLEELDHSKIPNIKNLTDTFTSPGFDPGNTYSVAYQWGTVGLIYNTEKFGKIDSWKAILEADDSTRFSLFDSEREMTGIALTYLGYSMNTTNKKELMEAAQLLIKAKKKKGYSGFDANVGGFSKVQAGTLDMSFCYSGDAFANFKENDHLSYAIPKEGTAAWCDSMCITKKAPNKELAYKYINFILDAKNGAQLSNYIAFATPNKASLPLIDKELIENPSIYPDAATEKKLEFILDAGANTAMYGELWKMIKTR</sequence>
<evidence type="ECO:0000256" key="1">
    <source>
        <dbReference type="ARBA" id="ARBA00004418"/>
    </source>
</evidence>
<comment type="subcellular location">
    <subcellularLocation>
        <location evidence="1">Periplasm</location>
    </subcellularLocation>
</comment>
<accession>A0ABU5MXN2</accession>
<evidence type="ECO:0000313" key="6">
    <source>
        <dbReference type="EMBL" id="MDZ8118962.1"/>
    </source>
</evidence>
<dbReference type="Pfam" id="PF13416">
    <property type="entry name" value="SBP_bac_8"/>
    <property type="match status" value="1"/>
</dbReference>
<dbReference type="InterPro" id="IPR001188">
    <property type="entry name" value="Sperm_putr-bd"/>
</dbReference>
<keyword evidence="4" id="KW-0574">Periplasm</keyword>
<keyword evidence="2" id="KW-0813">Transport</keyword>
<dbReference type="Gene3D" id="3.40.190.10">
    <property type="entry name" value="Periplasmic binding protein-like II"/>
    <property type="match status" value="2"/>
</dbReference>
<keyword evidence="7" id="KW-1185">Reference proteome</keyword>
<evidence type="ECO:0000313" key="7">
    <source>
        <dbReference type="Proteomes" id="UP001290861"/>
    </source>
</evidence>
<organism evidence="6 7">
    <name type="scientific">Pontiella agarivorans</name>
    <dbReference type="NCBI Taxonomy" id="3038953"/>
    <lineage>
        <taxon>Bacteria</taxon>
        <taxon>Pseudomonadati</taxon>
        <taxon>Kiritimatiellota</taxon>
        <taxon>Kiritimatiellia</taxon>
        <taxon>Kiritimatiellales</taxon>
        <taxon>Pontiellaceae</taxon>
        <taxon>Pontiella</taxon>
    </lineage>
</organism>
<dbReference type="PANTHER" id="PTHR30222">
    <property type="entry name" value="SPERMIDINE/PUTRESCINE-BINDING PERIPLASMIC PROTEIN"/>
    <property type="match status" value="1"/>
</dbReference>
<evidence type="ECO:0000256" key="4">
    <source>
        <dbReference type="ARBA" id="ARBA00022764"/>
    </source>
</evidence>
<evidence type="ECO:0000256" key="2">
    <source>
        <dbReference type="ARBA" id="ARBA00022448"/>
    </source>
</evidence>
<name>A0ABU5MXN2_9BACT</name>
<dbReference type="PIRSF" id="PIRSF019574">
    <property type="entry name" value="Periplasmic_polyamine_BP"/>
    <property type="match status" value="1"/>
</dbReference>
<dbReference type="PRINTS" id="PR00909">
    <property type="entry name" value="SPERMDNBNDNG"/>
</dbReference>
<feature type="chain" id="PRO_5045529797" evidence="5">
    <location>
        <begin position="21"/>
        <end position="343"/>
    </location>
</feature>
<proteinExistence type="predicted"/>
<evidence type="ECO:0000256" key="3">
    <source>
        <dbReference type="ARBA" id="ARBA00022729"/>
    </source>
</evidence>
<dbReference type="EMBL" id="JARVCO010000010">
    <property type="protein sequence ID" value="MDZ8118962.1"/>
    <property type="molecule type" value="Genomic_DNA"/>
</dbReference>
<comment type="caution">
    <text evidence="6">The sequence shown here is derived from an EMBL/GenBank/DDBJ whole genome shotgun (WGS) entry which is preliminary data.</text>
</comment>
<dbReference type="SUPFAM" id="SSF53850">
    <property type="entry name" value="Periplasmic binding protein-like II"/>
    <property type="match status" value="1"/>
</dbReference>
<gene>
    <name evidence="6" type="ORF">P9H32_10010</name>
</gene>
<feature type="signal peptide" evidence="5">
    <location>
        <begin position="1"/>
        <end position="20"/>
    </location>
</feature>
<dbReference type="PANTHER" id="PTHR30222:SF17">
    <property type="entry name" value="SPERMIDINE_PUTRESCINE-BINDING PERIPLASMIC PROTEIN"/>
    <property type="match status" value="1"/>
</dbReference>
<dbReference type="RefSeq" id="WP_322608755.1">
    <property type="nucleotide sequence ID" value="NZ_JARVCO010000010.1"/>
</dbReference>
<dbReference type="InterPro" id="IPR006059">
    <property type="entry name" value="SBP"/>
</dbReference>
<keyword evidence="3 5" id="KW-0732">Signal</keyword>
<dbReference type="Proteomes" id="UP001290861">
    <property type="component" value="Unassembled WGS sequence"/>
</dbReference>
<reference evidence="6 7" key="1">
    <citation type="journal article" date="2024" name="Appl. Environ. Microbiol.">
        <title>Pontiella agarivorans sp. nov., a novel marine anaerobic bacterium capable of degrading macroalgal polysaccharides and fixing nitrogen.</title>
        <authorList>
            <person name="Liu N."/>
            <person name="Kivenson V."/>
            <person name="Peng X."/>
            <person name="Cui Z."/>
            <person name="Lankiewicz T.S."/>
            <person name="Gosselin K.M."/>
            <person name="English C.J."/>
            <person name="Blair E.M."/>
            <person name="O'Malley M.A."/>
            <person name="Valentine D.L."/>
        </authorList>
    </citation>
    <scope>NUCLEOTIDE SEQUENCE [LARGE SCALE GENOMIC DNA]</scope>
    <source>
        <strain evidence="6 7">NLcol2</strain>
    </source>
</reference>
<protein>
    <submittedName>
        <fullName evidence="6">Spermidine/putrescine ABC transporter substrate-binding protein</fullName>
    </submittedName>
</protein>
<evidence type="ECO:0000256" key="5">
    <source>
        <dbReference type="SAM" id="SignalP"/>
    </source>
</evidence>
<dbReference type="CDD" id="cd13590">
    <property type="entry name" value="PBP2_PotD_PotF_like"/>
    <property type="match status" value="1"/>
</dbReference>